<protein>
    <submittedName>
        <fullName evidence="2">Retrovirus-related Pol polyprotein from type-2 retrotransposable element R2DM</fullName>
    </submittedName>
</protein>
<evidence type="ECO:0000259" key="1">
    <source>
        <dbReference type="PROSITE" id="PS50878"/>
    </source>
</evidence>
<comment type="caution">
    <text evidence="2">The sequence shown here is derived from an EMBL/GenBank/DDBJ whole genome shotgun (WGS) entry which is preliminary data.</text>
</comment>
<gene>
    <name evidence="2" type="primary">pol</name>
    <name evidence="2" type="ORF">NPIL_684841</name>
</gene>
<feature type="domain" description="Reverse transcriptase" evidence="1">
    <location>
        <begin position="60"/>
        <end position="292"/>
    </location>
</feature>
<reference evidence="2" key="1">
    <citation type="submission" date="2020-08" db="EMBL/GenBank/DDBJ databases">
        <title>Multicomponent nature underlies the extraordinary mechanical properties of spider dragline silk.</title>
        <authorList>
            <person name="Kono N."/>
            <person name="Nakamura H."/>
            <person name="Mori M."/>
            <person name="Yoshida Y."/>
            <person name="Ohtoshi R."/>
            <person name="Malay A.D."/>
            <person name="Moran D.A.P."/>
            <person name="Tomita M."/>
            <person name="Numata K."/>
            <person name="Arakawa K."/>
        </authorList>
    </citation>
    <scope>NUCLEOTIDE SEQUENCE</scope>
</reference>
<accession>A0A8X6QK72</accession>
<sequence>PFPPEDHPNRPHIIELLDLDTVRTCLQGAENSAPGQDRITYKQWREVDPRCVVLCKIFNICLKFRNVPGPWKASNTVLIHKKGDPKKMENWRPIALSNTIYKLFTKCITRKLQDWCSLHDVLSPAQKGFTPYDGVIEHNFLLSQHLELARRNGSDSLLAWLYISNAFGSVPHDIIFKALKNIGADDDFIGLIQNIYEGSCSRIITEDGLTEPISILRGVKQGCPLSGILFNIAINHVLLEVQKEQDSSAHIHGVIIILPLNVCTSLTASCPPLQSPGSNVANSFFLIGLSSL</sequence>
<dbReference type="Pfam" id="PF00078">
    <property type="entry name" value="RVT_1"/>
    <property type="match status" value="1"/>
</dbReference>
<dbReference type="EMBL" id="BMAW01081851">
    <property type="protein sequence ID" value="GFU26511.1"/>
    <property type="molecule type" value="Genomic_DNA"/>
</dbReference>
<dbReference type="Proteomes" id="UP000887013">
    <property type="component" value="Unassembled WGS sequence"/>
</dbReference>
<organism evidence="2 3">
    <name type="scientific">Nephila pilipes</name>
    <name type="common">Giant wood spider</name>
    <name type="synonym">Nephila maculata</name>
    <dbReference type="NCBI Taxonomy" id="299642"/>
    <lineage>
        <taxon>Eukaryota</taxon>
        <taxon>Metazoa</taxon>
        <taxon>Ecdysozoa</taxon>
        <taxon>Arthropoda</taxon>
        <taxon>Chelicerata</taxon>
        <taxon>Arachnida</taxon>
        <taxon>Araneae</taxon>
        <taxon>Araneomorphae</taxon>
        <taxon>Entelegynae</taxon>
        <taxon>Araneoidea</taxon>
        <taxon>Nephilidae</taxon>
        <taxon>Nephila</taxon>
    </lineage>
</organism>
<evidence type="ECO:0000313" key="2">
    <source>
        <dbReference type="EMBL" id="GFU26511.1"/>
    </source>
</evidence>
<dbReference type="InterPro" id="IPR000477">
    <property type="entry name" value="RT_dom"/>
</dbReference>
<dbReference type="SUPFAM" id="SSF56672">
    <property type="entry name" value="DNA/RNA polymerases"/>
    <property type="match status" value="1"/>
</dbReference>
<dbReference type="PANTHER" id="PTHR19446">
    <property type="entry name" value="REVERSE TRANSCRIPTASES"/>
    <property type="match status" value="1"/>
</dbReference>
<feature type="non-terminal residue" evidence="2">
    <location>
        <position position="1"/>
    </location>
</feature>
<proteinExistence type="predicted"/>
<dbReference type="AlphaFoldDB" id="A0A8X6QK72"/>
<dbReference type="PROSITE" id="PS50878">
    <property type="entry name" value="RT_POL"/>
    <property type="match status" value="1"/>
</dbReference>
<dbReference type="CDD" id="cd01650">
    <property type="entry name" value="RT_nLTR_like"/>
    <property type="match status" value="1"/>
</dbReference>
<dbReference type="InterPro" id="IPR043502">
    <property type="entry name" value="DNA/RNA_pol_sf"/>
</dbReference>
<dbReference type="GO" id="GO:0071897">
    <property type="term" value="P:DNA biosynthetic process"/>
    <property type="evidence" value="ECO:0007669"/>
    <property type="project" value="UniProtKB-ARBA"/>
</dbReference>
<name>A0A8X6QK72_NEPPI</name>
<keyword evidence="3" id="KW-1185">Reference proteome</keyword>
<evidence type="ECO:0000313" key="3">
    <source>
        <dbReference type="Proteomes" id="UP000887013"/>
    </source>
</evidence>
<dbReference type="OrthoDB" id="6628767at2759"/>